<reference evidence="1" key="2">
    <citation type="journal article" date="2021" name="PeerJ">
        <title>Extensive microbial diversity within the chicken gut microbiome revealed by metagenomics and culture.</title>
        <authorList>
            <person name="Gilroy R."/>
            <person name="Ravi A."/>
            <person name="Getino M."/>
            <person name="Pursley I."/>
            <person name="Horton D.L."/>
            <person name="Alikhan N.F."/>
            <person name="Baker D."/>
            <person name="Gharbi K."/>
            <person name="Hall N."/>
            <person name="Watson M."/>
            <person name="Adriaenssens E.M."/>
            <person name="Foster-Nyarko E."/>
            <person name="Jarju S."/>
            <person name="Secka A."/>
            <person name="Antonio M."/>
            <person name="Oren A."/>
            <person name="Chaudhuri R.R."/>
            <person name="La Ragione R."/>
            <person name="Hildebrand F."/>
            <person name="Pallen M.J."/>
        </authorList>
    </citation>
    <scope>NUCLEOTIDE SEQUENCE</scope>
    <source>
        <strain evidence="1">CHK147-3167</strain>
    </source>
</reference>
<reference evidence="1" key="1">
    <citation type="submission" date="2020-10" db="EMBL/GenBank/DDBJ databases">
        <authorList>
            <person name="Gilroy R."/>
        </authorList>
    </citation>
    <scope>NUCLEOTIDE SEQUENCE</scope>
    <source>
        <strain evidence="1">CHK147-3167</strain>
    </source>
</reference>
<dbReference type="AlphaFoldDB" id="A0A9D0ZQX9"/>
<proteinExistence type="predicted"/>
<gene>
    <name evidence="1" type="ORF">IAB27_03850</name>
</gene>
<evidence type="ECO:0000313" key="2">
    <source>
        <dbReference type="Proteomes" id="UP000886786"/>
    </source>
</evidence>
<organism evidence="1 2">
    <name type="scientific">Candidatus Coprosoma intestinipullorum</name>
    <dbReference type="NCBI Taxonomy" id="2840752"/>
    <lineage>
        <taxon>Bacteria</taxon>
        <taxon>Bacillati</taxon>
        <taxon>Bacillota</taxon>
        <taxon>Bacillota incertae sedis</taxon>
        <taxon>Candidatus Coprosoma</taxon>
    </lineage>
</organism>
<comment type="caution">
    <text evidence="1">The sequence shown here is derived from an EMBL/GenBank/DDBJ whole genome shotgun (WGS) entry which is preliminary data.</text>
</comment>
<dbReference type="EMBL" id="DVFV01000069">
    <property type="protein sequence ID" value="HIQ90744.1"/>
    <property type="molecule type" value="Genomic_DNA"/>
</dbReference>
<evidence type="ECO:0000313" key="1">
    <source>
        <dbReference type="EMBL" id="HIQ90744.1"/>
    </source>
</evidence>
<name>A0A9D0ZQX9_9FIRM</name>
<accession>A0A9D0ZQX9</accession>
<protein>
    <submittedName>
        <fullName evidence="1">ImmA/IrrE family metallo-endopeptidase</fullName>
    </submittedName>
</protein>
<dbReference type="Proteomes" id="UP000886786">
    <property type="component" value="Unassembled WGS sequence"/>
</dbReference>
<sequence>MKGSVVVLISLLRGEISQDEYMNYNNVKVITVGLPRRIYGFIFNYRNINLIIINKYISKEKYNATLLHEFAHLELNHIYKICLDFKIEGIEDEADRYVFYLYNIIKGGEF</sequence>